<dbReference type="PIRSF" id="PIRSF007871">
    <property type="entry name" value="Cox20"/>
    <property type="match status" value="1"/>
</dbReference>
<feature type="region of interest" description="Disordered" evidence="10">
    <location>
        <begin position="1"/>
        <end position="20"/>
    </location>
</feature>
<evidence type="ECO:0000256" key="8">
    <source>
        <dbReference type="ARBA" id="ARBA00023136"/>
    </source>
</evidence>
<dbReference type="PANTHER" id="PTHR31586:SF1">
    <property type="entry name" value="CYTOCHROME C OXIDASE ASSEMBLY PROTEIN COX20, MITOCHONDRIAL"/>
    <property type="match status" value="1"/>
</dbReference>
<comment type="caution">
    <text evidence="11">The sequence shown here is derived from an EMBL/GenBank/DDBJ whole genome shotgun (WGS) entry which is preliminary data.</text>
</comment>
<dbReference type="PANTHER" id="PTHR31586">
    <property type="entry name" value="CYTOCHROME C OXIDASE PROTEIN 20"/>
    <property type="match status" value="1"/>
</dbReference>
<protein>
    <recommendedName>
        <fullName evidence="3">Cytochrome c oxidase assembly protein COX20, mitochondrial</fullName>
    </recommendedName>
</protein>
<name>A0A0B4ERJ9_METAF</name>
<evidence type="ECO:0000256" key="7">
    <source>
        <dbReference type="ARBA" id="ARBA00023128"/>
    </source>
</evidence>
<proteinExistence type="inferred from homology"/>
<evidence type="ECO:0000256" key="6">
    <source>
        <dbReference type="ARBA" id="ARBA00022989"/>
    </source>
</evidence>
<keyword evidence="12" id="KW-1185">Reference proteome</keyword>
<dbReference type="OrthoDB" id="14603at2759"/>
<feature type="non-terminal residue" evidence="11">
    <location>
        <position position="1"/>
    </location>
</feature>
<evidence type="ECO:0000256" key="4">
    <source>
        <dbReference type="ARBA" id="ARBA00022692"/>
    </source>
</evidence>
<dbReference type="GO" id="GO:0033617">
    <property type="term" value="P:mitochondrial respiratory chain complex IV assembly"/>
    <property type="evidence" value="ECO:0007669"/>
    <property type="project" value="InterPro"/>
</dbReference>
<comment type="similarity">
    <text evidence="2">Belongs to the COX20 family.</text>
</comment>
<keyword evidence="8" id="KW-0472">Membrane</keyword>
<reference evidence="11 12" key="1">
    <citation type="journal article" date="2014" name="Proc. Natl. Acad. Sci. U.S.A.">
        <title>Trajectory and genomic determinants of fungal-pathogen speciation and host adaptation.</title>
        <authorList>
            <person name="Hu X."/>
            <person name="Xiao G."/>
            <person name="Zheng P."/>
            <person name="Shang Y."/>
            <person name="Su Y."/>
            <person name="Zhang X."/>
            <person name="Liu X."/>
            <person name="Zhan S."/>
            <person name="St Leger R.J."/>
            <person name="Wang C."/>
        </authorList>
    </citation>
    <scope>NUCLEOTIDE SEQUENCE [LARGE SCALE GENOMIC DNA]</scope>
    <source>
        <strain evidence="11 12">ARSEF 549</strain>
    </source>
</reference>
<keyword evidence="6" id="KW-1133">Transmembrane helix</keyword>
<gene>
    <name evidence="11" type="ORF">MAN_09551</name>
</gene>
<evidence type="ECO:0000313" key="12">
    <source>
        <dbReference type="Proteomes" id="UP000031186"/>
    </source>
</evidence>
<dbReference type="EMBL" id="AZNF01000017">
    <property type="protein sequence ID" value="KID60823.1"/>
    <property type="molecule type" value="Genomic_DNA"/>
</dbReference>
<evidence type="ECO:0000256" key="2">
    <source>
        <dbReference type="ARBA" id="ARBA00009575"/>
    </source>
</evidence>
<dbReference type="Proteomes" id="UP000031186">
    <property type="component" value="Unassembled WGS sequence"/>
</dbReference>
<keyword evidence="7" id="KW-0496">Mitochondrion</keyword>
<sequence>MAPNVENAQPGANQKTLHVWSKPIEQPDESQSLGGDKAANNARPTITDAVGMIKTEDFTNVHNTPCARQGFLAGIAAGAGVGGLRFVLRGKDHPSCQSRSPARDALTIMIAGNAVKAANWAVGMFILGSTASYEYCQYLRRAERIQMKRHIEVVSENKREQARKAAEGKKEQLQLEQERMAAAQKPWYKFW</sequence>
<evidence type="ECO:0000256" key="1">
    <source>
        <dbReference type="ARBA" id="ARBA00004273"/>
    </source>
</evidence>
<dbReference type="InterPro" id="IPR022533">
    <property type="entry name" value="Cox20"/>
</dbReference>
<feature type="coiled-coil region" evidence="9">
    <location>
        <begin position="156"/>
        <end position="183"/>
    </location>
</feature>
<organism evidence="11 12">
    <name type="scientific">Metarhizium anisopliae (strain ARSEF 549)</name>
    <dbReference type="NCBI Taxonomy" id="3151832"/>
    <lineage>
        <taxon>Eukaryota</taxon>
        <taxon>Fungi</taxon>
        <taxon>Dikarya</taxon>
        <taxon>Ascomycota</taxon>
        <taxon>Pezizomycotina</taxon>
        <taxon>Sordariomycetes</taxon>
        <taxon>Hypocreomycetidae</taxon>
        <taxon>Hypocreales</taxon>
        <taxon>Clavicipitaceae</taxon>
        <taxon>Metarhizium</taxon>
    </lineage>
</organism>
<dbReference type="AlphaFoldDB" id="A0A0B4ERJ9"/>
<keyword evidence="5" id="KW-0999">Mitochondrion inner membrane</keyword>
<evidence type="ECO:0000313" key="11">
    <source>
        <dbReference type="EMBL" id="KID60823.1"/>
    </source>
</evidence>
<dbReference type="GO" id="GO:0005743">
    <property type="term" value="C:mitochondrial inner membrane"/>
    <property type="evidence" value="ECO:0007669"/>
    <property type="project" value="UniProtKB-SubCell"/>
</dbReference>
<evidence type="ECO:0000256" key="3">
    <source>
        <dbReference type="ARBA" id="ARBA00017689"/>
    </source>
</evidence>
<comment type="subcellular location">
    <subcellularLocation>
        <location evidence="1">Mitochondrion inner membrane</location>
    </subcellularLocation>
</comment>
<evidence type="ECO:0000256" key="10">
    <source>
        <dbReference type="SAM" id="MobiDB-lite"/>
    </source>
</evidence>
<keyword evidence="9" id="KW-0175">Coiled coil</keyword>
<dbReference type="Pfam" id="PF12597">
    <property type="entry name" value="Cox20"/>
    <property type="match status" value="2"/>
</dbReference>
<dbReference type="VEuPathDB" id="FungiDB:MAN_09551"/>
<keyword evidence="4" id="KW-0812">Transmembrane</keyword>
<dbReference type="HOGENOM" id="CLU_101495_0_1_1"/>
<accession>A0A0B4ERJ9</accession>
<evidence type="ECO:0000256" key="5">
    <source>
        <dbReference type="ARBA" id="ARBA00022792"/>
    </source>
</evidence>
<feature type="compositionally biased region" description="Polar residues" evidence="10">
    <location>
        <begin position="1"/>
        <end position="16"/>
    </location>
</feature>
<evidence type="ECO:0000256" key="9">
    <source>
        <dbReference type="SAM" id="Coils"/>
    </source>
</evidence>